<dbReference type="EMBL" id="JBBNAF010000005">
    <property type="protein sequence ID" value="KAK9143453.1"/>
    <property type="molecule type" value="Genomic_DNA"/>
</dbReference>
<keyword evidence="2" id="KW-1185">Reference proteome</keyword>
<evidence type="ECO:0000313" key="1">
    <source>
        <dbReference type="EMBL" id="KAK9143453.1"/>
    </source>
</evidence>
<reference evidence="1 2" key="1">
    <citation type="submission" date="2024-01" db="EMBL/GenBank/DDBJ databases">
        <title>Genome assemblies of Stephania.</title>
        <authorList>
            <person name="Yang L."/>
        </authorList>
    </citation>
    <scope>NUCLEOTIDE SEQUENCE [LARGE SCALE GENOMIC DNA]</scope>
    <source>
        <strain evidence="1">YNDBR</strain>
        <tissue evidence="1">Leaf</tissue>
    </source>
</reference>
<sequence length="113" mass="12958">MLMKQIWRLVNNGDSLAARLLKARYFPNSHIWDANVGRNLSYIWRSILFSTPNLRGGCRWKVGDGKLIDVFKGPWLPDLANQRVQTNVIDELGETKVCALMSIEEKGWEVDIV</sequence>
<evidence type="ECO:0000313" key="2">
    <source>
        <dbReference type="Proteomes" id="UP001420932"/>
    </source>
</evidence>
<name>A0AAP0PFR2_9MAGN</name>
<organism evidence="1 2">
    <name type="scientific">Stephania yunnanensis</name>
    <dbReference type="NCBI Taxonomy" id="152371"/>
    <lineage>
        <taxon>Eukaryota</taxon>
        <taxon>Viridiplantae</taxon>
        <taxon>Streptophyta</taxon>
        <taxon>Embryophyta</taxon>
        <taxon>Tracheophyta</taxon>
        <taxon>Spermatophyta</taxon>
        <taxon>Magnoliopsida</taxon>
        <taxon>Ranunculales</taxon>
        <taxon>Menispermaceae</taxon>
        <taxon>Menispermoideae</taxon>
        <taxon>Cissampelideae</taxon>
        <taxon>Stephania</taxon>
    </lineage>
</organism>
<accession>A0AAP0PFR2</accession>
<proteinExistence type="predicted"/>
<comment type="caution">
    <text evidence="1">The sequence shown here is derived from an EMBL/GenBank/DDBJ whole genome shotgun (WGS) entry which is preliminary data.</text>
</comment>
<protein>
    <submittedName>
        <fullName evidence="1">Uncharacterized protein</fullName>
    </submittedName>
</protein>
<dbReference type="AlphaFoldDB" id="A0AAP0PFR2"/>
<gene>
    <name evidence="1" type="ORF">Syun_012853</name>
</gene>
<dbReference type="Proteomes" id="UP001420932">
    <property type="component" value="Unassembled WGS sequence"/>
</dbReference>